<evidence type="ECO:0000313" key="3">
    <source>
        <dbReference type="Proteomes" id="UP001320170"/>
    </source>
</evidence>
<dbReference type="InterPro" id="IPR036259">
    <property type="entry name" value="MFS_trans_sf"/>
</dbReference>
<keyword evidence="3" id="KW-1185">Reference proteome</keyword>
<protein>
    <recommendedName>
        <fullName evidence="4">MFS transporter</fullName>
    </recommendedName>
</protein>
<sequence>MNLGSDYEPPVKNKKAAVTATGFAGFFAYCLGAVLAGAPLGAIIKNYG</sequence>
<feature type="transmembrane region" description="Helical" evidence="1">
    <location>
        <begin position="20"/>
        <end position="44"/>
    </location>
</feature>
<evidence type="ECO:0000313" key="2">
    <source>
        <dbReference type="EMBL" id="MCE3531753.1"/>
    </source>
</evidence>
<evidence type="ECO:0008006" key="4">
    <source>
        <dbReference type="Google" id="ProtNLM"/>
    </source>
</evidence>
<keyword evidence="1" id="KW-0472">Membrane</keyword>
<name>A0ABS8WZ46_9GAMM</name>
<evidence type="ECO:0000256" key="1">
    <source>
        <dbReference type="SAM" id="Phobius"/>
    </source>
</evidence>
<keyword evidence="1" id="KW-0812">Transmembrane</keyword>
<gene>
    <name evidence="2" type="ORF">LXO92_05100</name>
</gene>
<dbReference type="Proteomes" id="UP001320170">
    <property type="component" value="Unassembled WGS sequence"/>
</dbReference>
<dbReference type="EMBL" id="JAJTND010000003">
    <property type="protein sequence ID" value="MCE3531753.1"/>
    <property type="molecule type" value="Genomic_DNA"/>
</dbReference>
<keyword evidence="1" id="KW-1133">Transmembrane helix</keyword>
<organism evidence="2 3">
    <name type="scientific">Legionella resiliens</name>
    <dbReference type="NCBI Taxonomy" id="2905958"/>
    <lineage>
        <taxon>Bacteria</taxon>
        <taxon>Pseudomonadati</taxon>
        <taxon>Pseudomonadota</taxon>
        <taxon>Gammaproteobacteria</taxon>
        <taxon>Legionellales</taxon>
        <taxon>Legionellaceae</taxon>
        <taxon>Legionella</taxon>
    </lineage>
</organism>
<reference evidence="2 3" key="1">
    <citation type="journal article" date="2024" name="Pathogens">
        <title>Characterization of a Novel Species of Legionella Isolated from a Healthcare Facility: Legionella resiliens sp. nov.</title>
        <authorList>
            <person name="Cristino S."/>
            <person name="Pascale M.R."/>
            <person name="Marino F."/>
            <person name="Derelitto C."/>
            <person name="Salaris S."/>
            <person name="Orsini M."/>
            <person name="Squarzoni S."/>
            <person name="Grottola A."/>
            <person name="Girolamini L."/>
        </authorList>
    </citation>
    <scope>NUCLEOTIDE SEQUENCE [LARGE SCALE GENOMIC DNA]</scope>
    <source>
        <strain evidence="2 3">8cVS16</strain>
    </source>
</reference>
<comment type="caution">
    <text evidence="2">The sequence shown here is derived from an EMBL/GenBank/DDBJ whole genome shotgun (WGS) entry which is preliminary data.</text>
</comment>
<proteinExistence type="predicted"/>
<accession>A0ABS8WZ46</accession>
<dbReference type="Gene3D" id="1.20.1250.20">
    <property type="entry name" value="MFS general substrate transporter like domains"/>
    <property type="match status" value="1"/>
</dbReference>